<name>A0A561R1I1_9HYPH</name>
<comment type="caution">
    <text evidence="3">The sequence shown here is derived from an EMBL/GenBank/DDBJ whole genome shotgun (WGS) entry which is preliminary data.</text>
</comment>
<sequence length="122" mass="14295">MKINLRAMATISVMILSGTTLAGCVSEGYGYDDGPRYSRPYYGGYYRFYDSGRYYSRPRPEWRGNDRDRDRDRPRHWDRGDNRGDRGDRDGRPSRPNWRDRDDPGPASAPRGGHRRWMEDDG</sequence>
<proteinExistence type="predicted"/>
<evidence type="ECO:0000256" key="2">
    <source>
        <dbReference type="SAM" id="SignalP"/>
    </source>
</evidence>
<feature type="signal peptide" evidence="2">
    <location>
        <begin position="1"/>
        <end position="22"/>
    </location>
</feature>
<protein>
    <recommendedName>
        <fullName evidence="5">Lipoprotein</fullName>
    </recommendedName>
</protein>
<accession>A0A561R1I1</accession>
<dbReference type="AlphaFoldDB" id="A0A561R1I1"/>
<organism evidence="3 4">
    <name type="scientific">Neorhizobium alkalisoli</name>
    <dbReference type="NCBI Taxonomy" id="528178"/>
    <lineage>
        <taxon>Bacteria</taxon>
        <taxon>Pseudomonadati</taxon>
        <taxon>Pseudomonadota</taxon>
        <taxon>Alphaproteobacteria</taxon>
        <taxon>Hyphomicrobiales</taxon>
        <taxon>Rhizobiaceae</taxon>
        <taxon>Rhizobium/Agrobacterium group</taxon>
        <taxon>Neorhizobium</taxon>
    </lineage>
</organism>
<keyword evidence="4" id="KW-1185">Reference proteome</keyword>
<evidence type="ECO:0000313" key="3">
    <source>
        <dbReference type="EMBL" id="TWF56474.1"/>
    </source>
</evidence>
<keyword evidence="2" id="KW-0732">Signal</keyword>
<evidence type="ECO:0008006" key="5">
    <source>
        <dbReference type="Google" id="ProtNLM"/>
    </source>
</evidence>
<dbReference type="PROSITE" id="PS51257">
    <property type="entry name" value="PROKAR_LIPOPROTEIN"/>
    <property type="match status" value="1"/>
</dbReference>
<dbReference type="Proteomes" id="UP000320653">
    <property type="component" value="Unassembled WGS sequence"/>
</dbReference>
<gene>
    <name evidence="3" type="ORF">FHW37_102104</name>
</gene>
<feature type="chain" id="PRO_5021890197" description="Lipoprotein" evidence="2">
    <location>
        <begin position="23"/>
        <end position="122"/>
    </location>
</feature>
<feature type="region of interest" description="Disordered" evidence="1">
    <location>
        <begin position="53"/>
        <end position="122"/>
    </location>
</feature>
<dbReference type="EMBL" id="VIWP01000002">
    <property type="protein sequence ID" value="TWF56474.1"/>
    <property type="molecule type" value="Genomic_DNA"/>
</dbReference>
<evidence type="ECO:0000313" key="4">
    <source>
        <dbReference type="Proteomes" id="UP000320653"/>
    </source>
</evidence>
<evidence type="ECO:0000256" key="1">
    <source>
        <dbReference type="SAM" id="MobiDB-lite"/>
    </source>
</evidence>
<dbReference type="RefSeq" id="WP_186458172.1">
    <property type="nucleotide sequence ID" value="NZ_VIWP01000002.1"/>
</dbReference>
<feature type="compositionally biased region" description="Basic and acidic residues" evidence="1">
    <location>
        <begin position="58"/>
        <end position="104"/>
    </location>
</feature>
<reference evidence="3 4" key="1">
    <citation type="submission" date="2019-06" db="EMBL/GenBank/DDBJ databases">
        <title>Sorghum-associated microbial communities from plants grown in Nebraska, USA.</title>
        <authorList>
            <person name="Schachtman D."/>
        </authorList>
    </citation>
    <scope>NUCLEOTIDE SEQUENCE [LARGE SCALE GENOMIC DNA]</scope>
    <source>
        <strain evidence="3 4">1225</strain>
    </source>
</reference>